<organism evidence="3 4">
    <name type="scientific">Mesopusillimonas faecipullorum</name>
    <dbReference type="NCBI Taxonomy" id="2755040"/>
    <lineage>
        <taxon>Bacteria</taxon>
        <taxon>Pseudomonadati</taxon>
        <taxon>Pseudomonadota</taxon>
        <taxon>Betaproteobacteria</taxon>
        <taxon>Burkholderiales</taxon>
        <taxon>Alcaligenaceae</taxon>
        <taxon>Mesopusillimonas</taxon>
    </lineage>
</organism>
<reference evidence="3 4" key="1">
    <citation type="submission" date="2020-07" db="EMBL/GenBank/DDBJ databases">
        <title>Pusillimonas sp. nov., isolated from poultry manure in Taiwan.</title>
        <authorList>
            <person name="Lin S.-Y."/>
            <person name="Tang Y.-S."/>
            <person name="Young C.-C."/>
        </authorList>
    </citation>
    <scope>NUCLEOTIDE SEQUENCE [LARGE SCALE GENOMIC DNA]</scope>
    <source>
        <strain evidence="3 4">CC-YST705</strain>
    </source>
</reference>
<name>A0ABS8C866_9BURK</name>
<feature type="domain" description="HMA" evidence="2">
    <location>
        <begin position="1"/>
        <end position="63"/>
    </location>
</feature>
<dbReference type="Proteomes" id="UP000776983">
    <property type="component" value="Unassembled WGS sequence"/>
</dbReference>
<evidence type="ECO:0000313" key="4">
    <source>
        <dbReference type="Proteomes" id="UP000776983"/>
    </source>
</evidence>
<sequence>MIEFEVKDVTCGHCVATVTKAVEAVAASAQVQVDLATHVVRVEGAPDADAVESAIREAGYTPVRK</sequence>
<dbReference type="InterPro" id="IPR036163">
    <property type="entry name" value="HMA_dom_sf"/>
</dbReference>
<dbReference type="EMBL" id="JACDXW010000001">
    <property type="protein sequence ID" value="MCB5362219.1"/>
    <property type="molecule type" value="Genomic_DNA"/>
</dbReference>
<dbReference type="Gene3D" id="3.30.70.100">
    <property type="match status" value="1"/>
</dbReference>
<evidence type="ECO:0000256" key="1">
    <source>
        <dbReference type="ARBA" id="ARBA00022723"/>
    </source>
</evidence>
<keyword evidence="4" id="KW-1185">Reference proteome</keyword>
<dbReference type="PROSITE" id="PS50846">
    <property type="entry name" value="HMA_2"/>
    <property type="match status" value="1"/>
</dbReference>
<evidence type="ECO:0000313" key="3">
    <source>
        <dbReference type="EMBL" id="MCB5362219.1"/>
    </source>
</evidence>
<dbReference type="Pfam" id="PF00403">
    <property type="entry name" value="HMA"/>
    <property type="match status" value="1"/>
</dbReference>
<protein>
    <submittedName>
        <fullName evidence="3">Cation transporter</fullName>
    </submittedName>
</protein>
<comment type="caution">
    <text evidence="3">The sequence shown here is derived from an EMBL/GenBank/DDBJ whole genome shotgun (WGS) entry which is preliminary data.</text>
</comment>
<accession>A0ABS8C866</accession>
<dbReference type="SUPFAM" id="SSF55008">
    <property type="entry name" value="HMA, heavy metal-associated domain"/>
    <property type="match status" value="1"/>
</dbReference>
<keyword evidence="1" id="KW-0479">Metal-binding</keyword>
<gene>
    <name evidence="3" type="ORF">H0484_00380</name>
</gene>
<evidence type="ECO:0000259" key="2">
    <source>
        <dbReference type="PROSITE" id="PS50846"/>
    </source>
</evidence>
<dbReference type="CDD" id="cd00371">
    <property type="entry name" value="HMA"/>
    <property type="match status" value="1"/>
</dbReference>
<dbReference type="InterPro" id="IPR017969">
    <property type="entry name" value="Heavy-metal-associated_CS"/>
</dbReference>
<dbReference type="RefSeq" id="WP_226952445.1">
    <property type="nucleotide sequence ID" value="NZ_JACDXW010000001.1"/>
</dbReference>
<proteinExistence type="predicted"/>
<dbReference type="PROSITE" id="PS01047">
    <property type="entry name" value="HMA_1"/>
    <property type="match status" value="1"/>
</dbReference>
<dbReference type="InterPro" id="IPR006121">
    <property type="entry name" value="HMA_dom"/>
</dbReference>